<evidence type="ECO:0000256" key="2">
    <source>
        <dbReference type="ARBA" id="ARBA00023239"/>
    </source>
</evidence>
<dbReference type="STRING" id="1079859.SAMN04515674_11647"/>
<dbReference type="RefSeq" id="WP_092019178.1">
    <property type="nucleotide sequence ID" value="NZ_FOXH01000016.1"/>
</dbReference>
<dbReference type="InterPro" id="IPR014748">
    <property type="entry name" value="Enoyl-CoA_hydra_C"/>
</dbReference>
<proteinExistence type="inferred from homology"/>
<dbReference type="Pfam" id="PF00378">
    <property type="entry name" value="ECH_1"/>
    <property type="match status" value="1"/>
</dbReference>
<dbReference type="GO" id="GO:0016829">
    <property type="term" value="F:lyase activity"/>
    <property type="evidence" value="ECO:0007669"/>
    <property type="project" value="UniProtKB-KW"/>
</dbReference>
<dbReference type="GO" id="GO:0016853">
    <property type="term" value="F:isomerase activity"/>
    <property type="evidence" value="ECO:0007669"/>
    <property type="project" value="UniProtKB-KW"/>
</dbReference>
<evidence type="ECO:0000313" key="3">
    <source>
        <dbReference type="EMBL" id="SFQ37032.1"/>
    </source>
</evidence>
<keyword evidence="4" id="KW-1185">Reference proteome</keyword>
<dbReference type="InterPro" id="IPR029045">
    <property type="entry name" value="ClpP/crotonase-like_dom_sf"/>
</dbReference>
<dbReference type="InterPro" id="IPR001753">
    <property type="entry name" value="Enoyl-CoA_hydra/iso"/>
</dbReference>
<dbReference type="SUPFAM" id="SSF52096">
    <property type="entry name" value="ClpP/crotonase"/>
    <property type="match status" value="1"/>
</dbReference>
<evidence type="ECO:0000313" key="4">
    <source>
        <dbReference type="Proteomes" id="UP000199306"/>
    </source>
</evidence>
<keyword evidence="3" id="KW-0413">Isomerase</keyword>
<dbReference type="PANTHER" id="PTHR11941:SF133">
    <property type="entry name" value="1,2-EPOXYPHENYLACETYL-COA ISOMERASE"/>
    <property type="match status" value="1"/>
</dbReference>
<dbReference type="GO" id="GO:0006635">
    <property type="term" value="P:fatty acid beta-oxidation"/>
    <property type="evidence" value="ECO:0007669"/>
    <property type="project" value="TreeGrafter"/>
</dbReference>
<accession>A0A1I5XYG7</accession>
<protein>
    <submittedName>
        <fullName evidence="3">2-(1,2-epoxy-1,2-dihydrophenyl)acetyl-CoA isomerase</fullName>
    </submittedName>
</protein>
<evidence type="ECO:0000256" key="1">
    <source>
        <dbReference type="ARBA" id="ARBA00005254"/>
    </source>
</evidence>
<reference evidence="3 4" key="1">
    <citation type="submission" date="2016-10" db="EMBL/GenBank/DDBJ databases">
        <authorList>
            <person name="de Groot N.N."/>
        </authorList>
    </citation>
    <scope>NUCLEOTIDE SEQUENCE [LARGE SCALE GENOMIC DNA]</scope>
    <source>
        <strain evidence="4">E92,LMG 26720,CCM 7988</strain>
    </source>
</reference>
<gene>
    <name evidence="3" type="ORF">SAMN04515674_11647</name>
</gene>
<dbReference type="PANTHER" id="PTHR11941">
    <property type="entry name" value="ENOYL-COA HYDRATASE-RELATED"/>
    <property type="match status" value="1"/>
</dbReference>
<dbReference type="EMBL" id="FOXH01000016">
    <property type="protein sequence ID" value="SFQ37032.1"/>
    <property type="molecule type" value="Genomic_DNA"/>
</dbReference>
<sequence length="259" mass="27842">MYQNLIYEIQEGICRITLNRPQVYNALSSDLIQELTRAIGEAEKNEKVRVVILTGAGEKAFSSGADLKAGMGEMSSLGESLRKNYNPMIQAIRNLPKPVICRLNGIAAGAGCSLALACDLIVASENASMSQIFVNIGLIMDAGSSFFLPRLIGSQKAFELCSTGRMVGSEECLELGLVSKVVTLAELDDAVNQLANHYANAPTFAIGLMKKVLNASQHSTLDQMLEMEAANQDIAGKSADFIEGVSSFLQKRKPDFSGK</sequence>
<dbReference type="AlphaFoldDB" id="A0A1I5XYG7"/>
<dbReference type="OrthoDB" id="9775794at2"/>
<name>A0A1I5XYG7_9BACT</name>
<organism evidence="3 4">
    <name type="scientific">Pseudarcicella hirudinis</name>
    <dbReference type="NCBI Taxonomy" id="1079859"/>
    <lineage>
        <taxon>Bacteria</taxon>
        <taxon>Pseudomonadati</taxon>
        <taxon>Bacteroidota</taxon>
        <taxon>Cytophagia</taxon>
        <taxon>Cytophagales</taxon>
        <taxon>Flectobacillaceae</taxon>
        <taxon>Pseudarcicella</taxon>
    </lineage>
</organism>
<comment type="similarity">
    <text evidence="1">Belongs to the enoyl-CoA hydratase/isomerase family.</text>
</comment>
<dbReference type="Gene3D" id="1.10.12.10">
    <property type="entry name" value="Lyase 2-enoyl-coa Hydratase, Chain A, domain 2"/>
    <property type="match status" value="1"/>
</dbReference>
<dbReference type="Gene3D" id="3.90.226.10">
    <property type="entry name" value="2-enoyl-CoA Hydratase, Chain A, domain 1"/>
    <property type="match status" value="1"/>
</dbReference>
<dbReference type="CDD" id="cd06558">
    <property type="entry name" value="crotonase-like"/>
    <property type="match status" value="1"/>
</dbReference>
<dbReference type="Proteomes" id="UP000199306">
    <property type="component" value="Unassembled WGS sequence"/>
</dbReference>
<keyword evidence="2" id="KW-0456">Lyase</keyword>